<accession>A0A9K3EJZ8</accession>
<keyword evidence="2" id="KW-1133">Transmembrane helix</keyword>
<keyword evidence="4" id="KW-1185">Reference proteome</keyword>
<gene>
    <name evidence="3" type="ORF">HanXRQr2_Chr13g0588231</name>
</gene>
<reference evidence="3" key="1">
    <citation type="journal article" date="2017" name="Nature">
        <title>The sunflower genome provides insights into oil metabolism, flowering and Asterid evolution.</title>
        <authorList>
            <person name="Badouin H."/>
            <person name="Gouzy J."/>
            <person name="Grassa C.J."/>
            <person name="Murat F."/>
            <person name="Staton S.E."/>
            <person name="Cottret L."/>
            <person name="Lelandais-Briere C."/>
            <person name="Owens G.L."/>
            <person name="Carrere S."/>
            <person name="Mayjonade B."/>
            <person name="Legrand L."/>
            <person name="Gill N."/>
            <person name="Kane N.C."/>
            <person name="Bowers J.E."/>
            <person name="Hubner S."/>
            <person name="Bellec A."/>
            <person name="Berard A."/>
            <person name="Berges H."/>
            <person name="Blanchet N."/>
            <person name="Boniface M.C."/>
            <person name="Brunel D."/>
            <person name="Catrice O."/>
            <person name="Chaidir N."/>
            <person name="Claudel C."/>
            <person name="Donnadieu C."/>
            <person name="Faraut T."/>
            <person name="Fievet G."/>
            <person name="Helmstetter N."/>
            <person name="King M."/>
            <person name="Knapp S.J."/>
            <person name="Lai Z."/>
            <person name="Le Paslier M.C."/>
            <person name="Lippi Y."/>
            <person name="Lorenzon L."/>
            <person name="Mandel J.R."/>
            <person name="Marage G."/>
            <person name="Marchand G."/>
            <person name="Marquand E."/>
            <person name="Bret-Mestries E."/>
            <person name="Morien E."/>
            <person name="Nambeesan S."/>
            <person name="Nguyen T."/>
            <person name="Pegot-Espagnet P."/>
            <person name="Pouilly N."/>
            <person name="Raftis F."/>
            <person name="Sallet E."/>
            <person name="Schiex T."/>
            <person name="Thomas J."/>
            <person name="Vandecasteele C."/>
            <person name="Vares D."/>
            <person name="Vear F."/>
            <person name="Vautrin S."/>
            <person name="Crespi M."/>
            <person name="Mangin B."/>
            <person name="Burke J.M."/>
            <person name="Salse J."/>
            <person name="Munos S."/>
            <person name="Vincourt P."/>
            <person name="Rieseberg L.H."/>
            <person name="Langlade N.B."/>
        </authorList>
    </citation>
    <scope>NUCLEOTIDE SEQUENCE</scope>
    <source>
        <tissue evidence="3">Leaves</tissue>
    </source>
</reference>
<feature type="transmembrane region" description="Helical" evidence="2">
    <location>
        <begin position="29"/>
        <end position="49"/>
    </location>
</feature>
<sequence length="101" mass="11672">MGLRLTYCGFRINTLLLNRNRSTFRQSRFLRFITIYFVFRVILMADTVARLSFTFRLSRCIISIFHLNTLKASRSLLSSTLSSTRSANDSLLPFPSLVSQL</sequence>
<keyword evidence="2" id="KW-0812">Transmembrane</keyword>
<feature type="region of interest" description="Disordered" evidence="1">
    <location>
        <begin position="82"/>
        <end position="101"/>
    </location>
</feature>
<dbReference type="EMBL" id="MNCJ02000328">
    <property type="protein sequence ID" value="KAF5773404.1"/>
    <property type="molecule type" value="Genomic_DNA"/>
</dbReference>
<evidence type="ECO:0000313" key="3">
    <source>
        <dbReference type="EMBL" id="KAF5773404.1"/>
    </source>
</evidence>
<evidence type="ECO:0000256" key="1">
    <source>
        <dbReference type="SAM" id="MobiDB-lite"/>
    </source>
</evidence>
<organism evidence="3 4">
    <name type="scientific">Helianthus annuus</name>
    <name type="common">Common sunflower</name>
    <dbReference type="NCBI Taxonomy" id="4232"/>
    <lineage>
        <taxon>Eukaryota</taxon>
        <taxon>Viridiplantae</taxon>
        <taxon>Streptophyta</taxon>
        <taxon>Embryophyta</taxon>
        <taxon>Tracheophyta</taxon>
        <taxon>Spermatophyta</taxon>
        <taxon>Magnoliopsida</taxon>
        <taxon>eudicotyledons</taxon>
        <taxon>Gunneridae</taxon>
        <taxon>Pentapetalae</taxon>
        <taxon>asterids</taxon>
        <taxon>campanulids</taxon>
        <taxon>Asterales</taxon>
        <taxon>Asteraceae</taxon>
        <taxon>Asteroideae</taxon>
        <taxon>Heliantheae alliance</taxon>
        <taxon>Heliantheae</taxon>
        <taxon>Helianthus</taxon>
    </lineage>
</organism>
<protein>
    <submittedName>
        <fullName evidence="3">Uncharacterized protein</fullName>
    </submittedName>
</protein>
<keyword evidence="2" id="KW-0472">Membrane</keyword>
<evidence type="ECO:0000256" key="2">
    <source>
        <dbReference type="SAM" id="Phobius"/>
    </source>
</evidence>
<reference evidence="3" key="2">
    <citation type="submission" date="2020-06" db="EMBL/GenBank/DDBJ databases">
        <title>Helianthus annuus Genome sequencing and assembly Release 2.</title>
        <authorList>
            <person name="Gouzy J."/>
            <person name="Langlade N."/>
            <person name="Munos S."/>
        </authorList>
    </citation>
    <scope>NUCLEOTIDE SEQUENCE</scope>
    <source>
        <tissue evidence="3">Leaves</tissue>
    </source>
</reference>
<evidence type="ECO:0000313" key="4">
    <source>
        <dbReference type="Proteomes" id="UP000215914"/>
    </source>
</evidence>
<proteinExistence type="predicted"/>
<comment type="caution">
    <text evidence="3">The sequence shown here is derived from an EMBL/GenBank/DDBJ whole genome shotgun (WGS) entry which is preliminary data.</text>
</comment>
<name>A0A9K3EJZ8_HELAN</name>
<dbReference type="Proteomes" id="UP000215914">
    <property type="component" value="Unassembled WGS sequence"/>
</dbReference>
<dbReference type="AlphaFoldDB" id="A0A9K3EJZ8"/>
<dbReference type="Gramene" id="mRNA:HanXRQr2_Chr13g0588231">
    <property type="protein sequence ID" value="mRNA:HanXRQr2_Chr13g0588231"/>
    <property type="gene ID" value="HanXRQr2_Chr13g0588231"/>
</dbReference>